<dbReference type="GO" id="GO:0005634">
    <property type="term" value="C:nucleus"/>
    <property type="evidence" value="ECO:0007669"/>
    <property type="project" value="UniProtKB-SubCell"/>
</dbReference>
<dbReference type="GO" id="GO:0061630">
    <property type="term" value="F:ubiquitin protein ligase activity"/>
    <property type="evidence" value="ECO:0007669"/>
    <property type="project" value="UniProtKB-UniRule"/>
</dbReference>
<proteinExistence type="predicted"/>
<name>A0A4C1SXK0_EUMVA</name>
<comment type="caution">
    <text evidence="1">The sequence shown here is derived from an EMBL/GenBank/DDBJ whole genome shotgun (WGS) entry which is preliminary data.</text>
</comment>
<evidence type="ECO:0000313" key="1">
    <source>
        <dbReference type="EMBL" id="GBP06676.1"/>
    </source>
</evidence>
<dbReference type="GO" id="GO:0004519">
    <property type="term" value="F:endonuclease activity"/>
    <property type="evidence" value="ECO:0007669"/>
    <property type="project" value="UniProtKB-UniRule"/>
</dbReference>
<dbReference type="GO" id="GO:0042803">
    <property type="term" value="F:protein homodimerization activity"/>
    <property type="evidence" value="ECO:0007669"/>
    <property type="project" value="UniProtKB-UniRule"/>
</dbReference>
<gene>
    <name evidence="1" type="ORF">EVAR_91347_1</name>
</gene>
<dbReference type="EMBL" id="BGZK01008025">
    <property type="protein sequence ID" value="GBP06676.1"/>
    <property type="molecule type" value="Genomic_DNA"/>
</dbReference>
<dbReference type="GO" id="GO:0033151">
    <property type="term" value="P:V(D)J recombination"/>
    <property type="evidence" value="ECO:0007669"/>
    <property type="project" value="UniProtKB-UniRule"/>
</dbReference>
<dbReference type="GO" id="GO:0043565">
    <property type="term" value="F:sequence-specific DNA binding"/>
    <property type="evidence" value="ECO:0007669"/>
    <property type="project" value="UniProtKB-UniRule"/>
</dbReference>
<dbReference type="GO" id="GO:0008270">
    <property type="term" value="F:zinc ion binding"/>
    <property type="evidence" value="ECO:0007669"/>
    <property type="project" value="UniProtKB-UniRule"/>
</dbReference>
<accession>A0A4C1SXK0</accession>
<dbReference type="OrthoDB" id="8193306at2759"/>
<sequence length="218" mass="25199">MKTSMKIHQLRIRKRSERSKYRMLFKQLGLKVDCPRYGYGNSNDGNTSRRFFANDEAVTRITGIDNEIVKRLGTILNVLNCQESVNSTKFGEYASETASLLAKIYPQKKLTPTVHKILAHGKDIIEYQSLPIGELSEEAQESLNKFYKKYRLQNTFKASRVRQIEDLFNMLAASSDPLISSLRHVKSRKELQWNYTLEMISLLDIPSVTNCDDYFTEN</sequence>
<dbReference type="GO" id="GO:0006325">
    <property type="term" value="P:chromatin organization"/>
    <property type="evidence" value="ECO:0007669"/>
    <property type="project" value="UniProtKB-KW"/>
</dbReference>
<organism evidence="1 2">
    <name type="scientific">Eumeta variegata</name>
    <name type="common">Bagworm moth</name>
    <name type="synonym">Eumeta japonica</name>
    <dbReference type="NCBI Taxonomy" id="151549"/>
    <lineage>
        <taxon>Eukaryota</taxon>
        <taxon>Metazoa</taxon>
        <taxon>Ecdysozoa</taxon>
        <taxon>Arthropoda</taxon>
        <taxon>Hexapoda</taxon>
        <taxon>Insecta</taxon>
        <taxon>Pterygota</taxon>
        <taxon>Neoptera</taxon>
        <taxon>Endopterygota</taxon>
        <taxon>Lepidoptera</taxon>
        <taxon>Glossata</taxon>
        <taxon>Ditrysia</taxon>
        <taxon>Tineoidea</taxon>
        <taxon>Psychidae</taxon>
        <taxon>Oiketicinae</taxon>
        <taxon>Eumeta</taxon>
    </lineage>
</organism>
<evidence type="ECO:0000313" key="2">
    <source>
        <dbReference type="Proteomes" id="UP000299102"/>
    </source>
</evidence>
<protein>
    <submittedName>
        <fullName evidence="1">Uncharacterized protein</fullName>
    </submittedName>
</protein>
<keyword evidence="2" id="KW-1185">Reference proteome</keyword>
<dbReference type="GO" id="GO:0042393">
    <property type="term" value="F:histone binding"/>
    <property type="evidence" value="ECO:0007669"/>
    <property type="project" value="UniProtKB-UniRule"/>
</dbReference>
<reference evidence="1 2" key="1">
    <citation type="journal article" date="2019" name="Commun. Biol.">
        <title>The bagworm genome reveals a unique fibroin gene that provides high tensile strength.</title>
        <authorList>
            <person name="Kono N."/>
            <person name="Nakamura H."/>
            <person name="Ohtoshi R."/>
            <person name="Tomita M."/>
            <person name="Numata K."/>
            <person name="Arakawa K."/>
        </authorList>
    </citation>
    <scope>NUCLEOTIDE SEQUENCE [LARGE SCALE GENOMIC DNA]</scope>
</reference>
<dbReference type="Proteomes" id="UP000299102">
    <property type="component" value="Unassembled WGS sequence"/>
</dbReference>
<dbReference type="AlphaFoldDB" id="A0A4C1SXK0"/>
<dbReference type="GO" id="GO:0016787">
    <property type="term" value="F:hydrolase activity"/>
    <property type="evidence" value="ECO:0007669"/>
    <property type="project" value="UniProtKB-KW"/>
</dbReference>